<evidence type="ECO:0000313" key="2">
    <source>
        <dbReference type="Proteomes" id="UP001250181"/>
    </source>
</evidence>
<evidence type="ECO:0000313" key="1">
    <source>
        <dbReference type="EMBL" id="MDT9682259.1"/>
    </source>
</evidence>
<proteinExistence type="predicted"/>
<organism evidence="1 2">
    <name type="scientific">Streptomyces tamarix</name>
    <dbReference type="NCBI Taxonomy" id="3078565"/>
    <lineage>
        <taxon>Bacteria</taxon>
        <taxon>Bacillati</taxon>
        <taxon>Actinomycetota</taxon>
        <taxon>Actinomycetes</taxon>
        <taxon>Kitasatosporales</taxon>
        <taxon>Streptomycetaceae</taxon>
        <taxon>Streptomyces</taxon>
    </lineage>
</organism>
<accession>A0ABU3QHQ2</accession>
<protein>
    <submittedName>
        <fullName evidence="1">Tat pathway signal protein</fullName>
    </submittedName>
</protein>
<dbReference type="Proteomes" id="UP001250181">
    <property type="component" value="Unassembled WGS sequence"/>
</dbReference>
<name>A0ABU3QHQ2_9ACTN</name>
<keyword evidence="2" id="KW-1185">Reference proteome</keyword>
<dbReference type="SUPFAM" id="SSF48452">
    <property type="entry name" value="TPR-like"/>
    <property type="match status" value="1"/>
</dbReference>
<reference evidence="1 2" key="1">
    <citation type="submission" date="2023-09" db="EMBL/GenBank/DDBJ databases">
        <title>Streptomyces sp. nov.: A antagonism against Alternaria gaisen Producing Streptochlin, Isolated from Tamarix root soil.</title>
        <authorList>
            <person name="Chen Y."/>
        </authorList>
    </citation>
    <scope>NUCLEOTIDE SEQUENCE [LARGE SCALE GENOMIC DNA]</scope>
    <source>
        <strain evidence="1 2">TRM76323</strain>
    </source>
</reference>
<gene>
    <name evidence="1" type="ORF">RND61_09250</name>
</gene>
<sequence length="426" mass="47219">MEREKNDRLHSWLSDQDLRAYELAEQVNEAIRVFSGQPGKATERTVFRWLSGENRWPQARFRKALEQVTGLSITDLGFVPTSRRESIAAAARQEDPMHRRHFFGVATGTALALGAAGPSAASRPTVGLRDVEHLRAELMKLWRLDDQHGGSVTLEAKAASLAQRTLGLQRNGSAHQRIRSRLYALAAAFTATAMWAAVDSRRMRDAQRYLDEAVKLAGLSGDGEVQHQTWRYAAMLATQRGDYTEAMAASEAAMSTQAHRADHLYKSISHSRLALSAANAGEQTRAKRALDRAIAAFDRADPEAGRSASVAYYTRAELHGLTGIVHYRLGDPELAEYHVHQCLAELRQDQHRNRAYYTAQAALFQAAQGDLEQAVDTAARVIPPVDATSGRIPHLLGTFTSALNMKAPDARVTREWNRRVRTAQHP</sequence>
<dbReference type="InterPro" id="IPR011990">
    <property type="entry name" value="TPR-like_helical_dom_sf"/>
</dbReference>
<comment type="caution">
    <text evidence="1">The sequence shown here is derived from an EMBL/GenBank/DDBJ whole genome shotgun (WGS) entry which is preliminary data.</text>
</comment>
<dbReference type="EMBL" id="JAWCTQ010000008">
    <property type="protein sequence ID" value="MDT9682259.1"/>
    <property type="molecule type" value="Genomic_DNA"/>
</dbReference>
<dbReference type="RefSeq" id="WP_315877342.1">
    <property type="nucleotide sequence ID" value="NZ_JAWCTQ010000008.1"/>
</dbReference>
<dbReference type="Gene3D" id="1.25.40.10">
    <property type="entry name" value="Tetratricopeptide repeat domain"/>
    <property type="match status" value="1"/>
</dbReference>